<evidence type="ECO:0000256" key="5">
    <source>
        <dbReference type="ARBA" id="ARBA00022741"/>
    </source>
</evidence>
<keyword evidence="7 13" id="KW-0067">ATP-binding</keyword>
<dbReference type="GO" id="GO:0005737">
    <property type="term" value="C:cytoplasm"/>
    <property type="evidence" value="ECO:0007669"/>
    <property type="project" value="TreeGrafter"/>
</dbReference>
<dbReference type="SUPFAM" id="SSF56112">
    <property type="entry name" value="Protein kinase-like (PK-like)"/>
    <property type="match status" value="1"/>
</dbReference>
<organism evidence="16 17">
    <name type="scientific">Laodelphax striatellus</name>
    <name type="common">Small brown planthopper</name>
    <name type="synonym">Delphax striatella</name>
    <dbReference type="NCBI Taxonomy" id="195883"/>
    <lineage>
        <taxon>Eukaryota</taxon>
        <taxon>Metazoa</taxon>
        <taxon>Ecdysozoa</taxon>
        <taxon>Arthropoda</taxon>
        <taxon>Hexapoda</taxon>
        <taxon>Insecta</taxon>
        <taxon>Pterygota</taxon>
        <taxon>Neoptera</taxon>
        <taxon>Paraneoptera</taxon>
        <taxon>Hemiptera</taxon>
        <taxon>Auchenorrhyncha</taxon>
        <taxon>Fulgoroidea</taxon>
        <taxon>Delphacidae</taxon>
        <taxon>Criomorphinae</taxon>
        <taxon>Laodelphax</taxon>
    </lineage>
</organism>
<dbReference type="GO" id="GO:0046872">
    <property type="term" value="F:metal ion binding"/>
    <property type="evidence" value="ECO:0007669"/>
    <property type="project" value="UniProtKB-KW"/>
</dbReference>
<dbReference type="EC" id="2.7.11.1" evidence="1"/>
<evidence type="ECO:0000256" key="8">
    <source>
        <dbReference type="ARBA" id="ARBA00022842"/>
    </source>
</evidence>
<evidence type="ECO:0000256" key="12">
    <source>
        <dbReference type="ARBA" id="ARBA00048679"/>
    </source>
</evidence>
<dbReference type="EMBL" id="QKKF02033617">
    <property type="protein sequence ID" value="RZF33626.1"/>
    <property type="molecule type" value="Genomic_DNA"/>
</dbReference>
<keyword evidence="9" id="KW-0131">Cell cycle</keyword>
<dbReference type="STRING" id="195883.A0A482WK60"/>
<dbReference type="InterPro" id="IPR011009">
    <property type="entry name" value="Kinase-like_dom_sf"/>
</dbReference>
<dbReference type="Pfam" id="PF00069">
    <property type="entry name" value="Pkinase"/>
    <property type="match status" value="1"/>
</dbReference>
<evidence type="ECO:0000259" key="15">
    <source>
        <dbReference type="PROSITE" id="PS50011"/>
    </source>
</evidence>
<feature type="domain" description="Protein kinase" evidence="15">
    <location>
        <begin position="89"/>
        <end position="338"/>
    </location>
</feature>
<keyword evidence="8" id="KW-0460">Magnesium</keyword>
<sequence length="437" mass="48770">MSSHNGVSGSPDRYSFLEDSGVCLPRKLDSASSASSSSIMKPPSVQKKRILNYKAMSRKPTTLLGPTALPFPSEYYDPHSDAPYMYQCFDVLDKIGEGCFGTVYKVRSKDDDELYAIKKSEIVNNSLNMKQAKNEGRFQFQLCGHPYIVKVYQAWEEMGCVYLQLELCTQSLEDFAQSTHDVDERTVMKVLLEMCSALRYIHANGFIHLDVKPANIMISRDGTCKLGDFGLITNLRDRSTKNIDEGDSKYLAAEVLSHRYTQAADIFSLGISVLELACDLVLPSNGDSWQLLRHDKIPKNLPTKVSDRVVQIIVSMMARDWRSRPTAQQVIDELRATIKDVQQEETVEPAPQPPITTPSTLYASLRDVIIFGYQTLIAKVAGVLEYLNDLFAPKEYAIQELQANPIRTSTPLSGAGGSRPTVVNRKLAFAISDEDSN</sequence>
<accession>A0A482WK60</accession>
<dbReference type="PANTHER" id="PTHR11042">
    <property type="entry name" value="EUKARYOTIC TRANSLATION INITIATION FACTOR 2-ALPHA KINASE EIF2-ALPHA KINASE -RELATED"/>
    <property type="match status" value="1"/>
</dbReference>
<dbReference type="GO" id="GO:0110031">
    <property type="term" value="P:negative regulation of G2/MI transition of meiotic cell cycle"/>
    <property type="evidence" value="ECO:0007669"/>
    <property type="project" value="TreeGrafter"/>
</dbReference>
<name>A0A482WK60_LAOST</name>
<evidence type="ECO:0000256" key="2">
    <source>
        <dbReference type="ARBA" id="ARBA00022527"/>
    </source>
</evidence>
<dbReference type="Gene3D" id="1.10.510.10">
    <property type="entry name" value="Transferase(Phosphotransferase) domain 1"/>
    <property type="match status" value="1"/>
</dbReference>
<dbReference type="InterPro" id="IPR017441">
    <property type="entry name" value="Protein_kinase_ATP_BS"/>
</dbReference>
<gene>
    <name evidence="16" type="ORF">LSTR_LSTR007004</name>
</gene>
<dbReference type="InParanoid" id="A0A482WK60"/>
<comment type="catalytic activity">
    <reaction evidence="12">
        <text>L-seryl-[protein] + ATP = O-phospho-L-seryl-[protein] + ADP + H(+)</text>
        <dbReference type="Rhea" id="RHEA:17989"/>
        <dbReference type="Rhea" id="RHEA-COMP:9863"/>
        <dbReference type="Rhea" id="RHEA-COMP:11604"/>
        <dbReference type="ChEBI" id="CHEBI:15378"/>
        <dbReference type="ChEBI" id="CHEBI:29999"/>
        <dbReference type="ChEBI" id="CHEBI:30616"/>
        <dbReference type="ChEBI" id="CHEBI:83421"/>
        <dbReference type="ChEBI" id="CHEBI:456216"/>
        <dbReference type="EC" id="2.7.11.1"/>
    </reaction>
</comment>
<keyword evidence="17" id="KW-1185">Reference proteome</keyword>
<keyword evidence="2 14" id="KW-0723">Serine/threonine-protein kinase</keyword>
<evidence type="ECO:0000256" key="4">
    <source>
        <dbReference type="ARBA" id="ARBA00022723"/>
    </source>
</evidence>
<protein>
    <recommendedName>
        <fullName evidence="1">non-specific serine/threonine protein kinase</fullName>
        <ecNumber evidence="1">2.7.11.1</ecNumber>
    </recommendedName>
</protein>
<evidence type="ECO:0000256" key="9">
    <source>
        <dbReference type="ARBA" id="ARBA00023306"/>
    </source>
</evidence>
<feature type="binding site" evidence="13">
    <location>
        <position position="119"/>
    </location>
    <ligand>
        <name>ATP</name>
        <dbReference type="ChEBI" id="CHEBI:30616"/>
    </ligand>
</feature>
<evidence type="ECO:0000313" key="16">
    <source>
        <dbReference type="EMBL" id="RZF33626.1"/>
    </source>
</evidence>
<evidence type="ECO:0000256" key="6">
    <source>
        <dbReference type="ARBA" id="ARBA00022777"/>
    </source>
</evidence>
<keyword evidence="3" id="KW-0808">Transferase</keyword>
<dbReference type="InterPro" id="IPR050339">
    <property type="entry name" value="CC_SR_Kinase"/>
</dbReference>
<dbReference type="SMART" id="SM00220">
    <property type="entry name" value="S_TKc"/>
    <property type="match status" value="1"/>
</dbReference>
<comment type="caution">
    <text evidence="16">The sequence shown here is derived from an EMBL/GenBank/DDBJ whole genome shotgun (WGS) entry which is preliminary data.</text>
</comment>
<proteinExistence type="inferred from homology"/>
<evidence type="ECO:0000313" key="17">
    <source>
        <dbReference type="Proteomes" id="UP000291343"/>
    </source>
</evidence>
<dbReference type="PROSITE" id="PS50011">
    <property type="entry name" value="PROTEIN_KINASE_DOM"/>
    <property type="match status" value="1"/>
</dbReference>
<evidence type="ECO:0000256" key="7">
    <source>
        <dbReference type="ARBA" id="ARBA00022840"/>
    </source>
</evidence>
<dbReference type="PROSITE" id="PS00108">
    <property type="entry name" value="PROTEIN_KINASE_ST"/>
    <property type="match status" value="1"/>
</dbReference>
<dbReference type="InterPro" id="IPR000719">
    <property type="entry name" value="Prot_kinase_dom"/>
</dbReference>
<dbReference type="GO" id="GO:0051321">
    <property type="term" value="P:meiotic cell cycle"/>
    <property type="evidence" value="ECO:0007669"/>
    <property type="project" value="TreeGrafter"/>
</dbReference>
<dbReference type="SMR" id="A0A482WK60"/>
<evidence type="ECO:0000256" key="10">
    <source>
        <dbReference type="ARBA" id="ARBA00037982"/>
    </source>
</evidence>
<keyword evidence="4" id="KW-0479">Metal-binding</keyword>
<keyword evidence="5 13" id="KW-0547">Nucleotide-binding</keyword>
<comment type="similarity">
    <text evidence="10">Belongs to the protein kinase superfamily. Ser/Thr protein kinase family. GCN2 subfamily.</text>
</comment>
<evidence type="ECO:0000256" key="1">
    <source>
        <dbReference type="ARBA" id="ARBA00012513"/>
    </source>
</evidence>
<dbReference type="PROSITE" id="PS00107">
    <property type="entry name" value="PROTEIN_KINASE_ATP"/>
    <property type="match status" value="1"/>
</dbReference>
<evidence type="ECO:0000256" key="14">
    <source>
        <dbReference type="RuleBase" id="RU000304"/>
    </source>
</evidence>
<keyword evidence="6" id="KW-0418">Kinase</keyword>
<evidence type="ECO:0000256" key="11">
    <source>
        <dbReference type="ARBA" id="ARBA00047899"/>
    </source>
</evidence>
<dbReference type="OrthoDB" id="5337378at2759"/>
<dbReference type="GO" id="GO:0004674">
    <property type="term" value="F:protein serine/threonine kinase activity"/>
    <property type="evidence" value="ECO:0007669"/>
    <property type="project" value="UniProtKB-KW"/>
</dbReference>
<dbReference type="Proteomes" id="UP000291343">
    <property type="component" value="Unassembled WGS sequence"/>
</dbReference>
<dbReference type="InterPro" id="IPR008271">
    <property type="entry name" value="Ser/Thr_kinase_AS"/>
</dbReference>
<dbReference type="Gene3D" id="3.30.200.20">
    <property type="entry name" value="Phosphorylase Kinase, domain 1"/>
    <property type="match status" value="1"/>
</dbReference>
<dbReference type="GO" id="GO:0005634">
    <property type="term" value="C:nucleus"/>
    <property type="evidence" value="ECO:0007669"/>
    <property type="project" value="TreeGrafter"/>
</dbReference>
<evidence type="ECO:0000256" key="3">
    <source>
        <dbReference type="ARBA" id="ARBA00022679"/>
    </source>
</evidence>
<evidence type="ECO:0000256" key="13">
    <source>
        <dbReference type="PROSITE-ProRule" id="PRU10141"/>
    </source>
</evidence>
<dbReference type="AlphaFoldDB" id="A0A482WK60"/>
<dbReference type="GO" id="GO:0005524">
    <property type="term" value="F:ATP binding"/>
    <property type="evidence" value="ECO:0007669"/>
    <property type="project" value="UniProtKB-UniRule"/>
</dbReference>
<comment type="catalytic activity">
    <reaction evidence="11">
        <text>L-threonyl-[protein] + ATP = O-phospho-L-threonyl-[protein] + ADP + H(+)</text>
        <dbReference type="Rhea" id="RHEA:46608"/>
        <dbReference type="Rhea" id="RHEA-COMP:11060"/>
        <dbReference type="Rhea" id="RHEA-COMP:11605"/>
        <dbReference type="ChEBI" id="CHEBI:15378"/>
        <dbReference type="ChEBI" id="CHEBI:30013"/>
        <dbReference type="ChEBI" id="CHEBI:30616"/>
        <dbReference type="ChEBI" id="CHEBI:61977"/>
        <dbReference type="ChEBI" id="CHEBI:456216"/>
        <dbReference type="EC" id="2.7.11.1"/>
    </reaction>
</comment>
<reference evidence="16 17" key="1">
    <citation type="journal article" date="2017" name="Gigascience">
        <title>Genome sequence of the small brown planthopper, Laodelphax striatellus.</title>
        <authorList>
            <person name="Zhu J."/>
            <person name="Jiang F."/>
            <person name="Wang X."/>
            <person name="Yang P."/>
            <person name="Bao Y."/>
            <person name="Zhao W."/>
            <person name="Wang W."/>
            <person name="Lu H."/>
            <person name="Wang Q."/>
            <person name="Cui N."/>
            <person name="Li J."/>
            <person name="Chen X."/>
            <person name="Luo L."/>
            <person name="Yu J."/>
            <person name="Kang L."/>
            <person name="Cui F."/>
        </authorList>
    </citation>
    <scope>NUCLEOTIDE SEQUENCE [LARGE SCALE GENOMIC DNA]</scope>
    <source>
        <strain evidence="16">Lst14</strain>
    </source>
</reference>
<dbReference type="PANTHER" id="PTHR11042:SF183">
    <property type="entry name" value="MEMBRANE-ASSOCIATED TYROSINE- AND THREONINE-SPECIFIC CDC2-INHIBITORY KINASE"/>
    <property type="match status" value="1"/>
</dbReference>